<evidence type="ECO:0000313" key="3">
    <source>
        <dbReference type="Proteomes" id="UP000011115"/>
    </source>
</evidence>
<proteinExistence type="predicted"/>
<dbReference type="InParanoid" id="M1DJB2"/>
<evidence type="ECO:0000256" key="1">
    <source>
        <dbReference type="SAM" id="MobiDB-lite"/>
    </source>
</evidence>
<feature type="region of interest" description="Disordered" evidence="1">
    <location>
        <begin position="126"/>
        <end position="164"/>
    </location>
</feature>
<dbReference type="PaxDb" id="4113-PGSC0003DMT400089973"/>
<reference evidence="3" key="1">
    <citation type="journal article" date="2011" name="Nature">
        <title>Genome sequence and analysis of the tuber crop potato.</title>
        <authorList>
            <consortium name="The Potato Genome Sequencing Consortium"/>
        </authorList>
    </citation>
    <scope>NUCLEOTIDE SEQUENCE [LARGE SCALE GENOMIC DNA]</scope>
    <source>
        <strain evidence="3">cv. DM1-3 516 R44</strain>
    </source>
</reference>
<organism evidence="2 3">
    <name type="scientific">Solanum tuberosum</name>
    <name type="common">Potato</name>
    <dbReference type="NCBI Taxonomy" id="4113"/>
    <lineage>
        <taxon>Eukaryota</taxon>
        <taxon>Viridiplantae</taxon>
        <taxon>Streptophyta</taxon>
        <taxon>Embryophyta</taxon>
        <taxon>Tracheophyta</taxon>
        <taxon>Spermatophyta</taxon>
        <taxon>Magnoliopsida</taxon>
        <taxon>eudicotyledons</taxon>
        <taxon>Gunneridae</taxon>
        <taxon>Pentapetalae</taxon>
        <taxon>asterids</taxon>
        <taxon>lamiids</taxon>
        <taxon>Solanales</taxon>
        <taxon>Solanaceae</taxon>
        <taxon>Solanoideae</taxon>
        <taxon>Solaneae</taxon>
        <taxon>Solanum</taxon>
    </lineage>
</organism>
<dbReference type="Proteomes" id="UP000011115">
    <property type="component" value="Unassembled WGS sequence"/>
</dbReference>
<sequence>MSFMSLFGNLEILKLKLTLTNIELKLTRDSRGLKCGVRGQAKRDGSELDEEYAGGASAPEQSLLAYCRGHYQRGLGNKKVFFLPGLVTALCKQAGVPLLDTDEVLPMDPTLHPLLVRQGSTFRSKMRRIDRASSSQATAEADDERGDDDTHPTRSQPPLSGEQVEEDLAAVQRRLGRFFANTTQFYPTLLLRSRCFVAS</sequence>
<protein>
    <submittedName>
        <fullName evidence="2">Uncharacterized protein</fullName>
    </submittedName>
</protein>
<dbReference type="Gramene" id="PGSC0003DMT400089973">
    <property type="protein sequence ID" value="PGSC0003DMT400089973"/>
    <property type="gene ID" value="PGSC0003DMG400039544"/>
</dbReference>
<keyword evidence="3" id="KW-1185">Reference proteome</keyword>
<dbReference type="HOGENOM" id="CLU_1374316_0_0_1"/>
<dbReference type="AlphaFoldDB" id="M1DJB2"/>
<accession>M1DJB2</accession>
<name>M1DJB2_SOLTU</name>
<evidence type="ECO:0000313" key="2">
    <source>
        <dbReference type="EnsemblPlants" id="PGSC0003DMT400089973"/>
    </source>
</evidence>
<reference evidence="2" key="2">
    <citation type="submission" date="2015-06" db="UniProtKB">
        <authorList>
            <consortium name="EnsemblPlants"/>
        </authorList>
    </citation>
    <scope>IDENTIFICATION</scope>
    <source>
        <strain evidence="2">DM1-3 516 R44</strain>
    </source>
</reference>
<dbReference type="EnsemblPlants" id="PGSC0003DMT400089973">
    <property type="protein sequence ID" value="PGSC0003DMT400089973"/>
    <property type="gene ID" value="PGSC0003DMG400039544"/>
</dbReference>